<dbReference type="SMART" id="SM00267">
    <property type="entry name" value="GGDEF"/>
    <property type="match status" value="1"/>
</dbReference>
<dbReference type="Proteomes" id="UP000012043">
    <property type="component" value="Unassembled WGS sequence"/>
</dbReference>
<feature type="coiled-coil region" evidence="2">
    <location>
        <begin position="769"/>
        <end position="796"/>
    </location>
</feature>
<dbReference type="Pfam" id="PF07495">
    <property type="entry name" value="Y_Y_Y"/>
    <property type="match status" value="1"/>
</dbReference>
<keyword evidence="4" id="KW-0732">Signal</keyword>
<feature type="transmembrane region" description="Helical" evidence="3">
    <location>
        <begin position="733"/>
        <end position="754"/>
    </location>
</feature>
<keyword evidence="3" id="KW-0812">Transmembrane</keyword>
<dbReference type="PROSITE" id="PS50887">
    <property type="entry name" value="GGDEF"/>
    <property type="match status" value="1"/>
</dbReference>
<dbReference type="RefSeq" id="WP_008607572.1">
    <property type="nucleotide sequence ID" value="NZ_ALAB01000010.1"/>
</dbReference>
<dbReference type="Gene3D" id="2.130.10.10">
    <property type="entry name" value="YVTN repeat-like/Quinoprotein amine dehydrogenase"/>
    <property type="match status" value="3"/>
</dbReference>
<dbReference type="GO" id="GO:0000155">
    <property type="term" value="F:phosphorelay sensor kinase activity"/>
    <property type="evidence" value="ECO:0007669"/>
    <property type="project" value="TreeGrafter"/>
</dbReference>
<dbReference type="InterPro" id="IPR029787">
    <property type="entry name" value="Nucleotide_cyclase"/>
</dbReference>
<protein>
    <recommendedName>
        <fullName evidence="5">GGDEF domain-containing protein</fullName>
    </recommendedName>
</protein>
<dbReference type="InterPro" id="IPR000160">
    <property type="entry name" value="GGDEF_dom"/>
</dbReference>
<organism evidence="6 7">
    <name type="scientific">Alishewanella aestuarii B11</name>
    <dbReference type="NCBI Taxonomy" id="1197174"/>
    <lineage>
        <taxon>Bacteria</taxon>
        <taxon>Pseudomonadati</taxon>
        <taxon>Pseudomonadota</taxon>
        <taxon>Gammaproteobacteria</taxon>
        <taxon>Alteromonadales</taxon>
        <taxon>Alteromonadaceae</taxon>
        <taxon>Alishewanella</taxon>
    </lineage>
</organism>
<dbReference type="Gene3D" id="2.60.40.10">
    <property type="entry name" value="Immunoglobulins"/>
    <property type="match status" value="1"/>
</dbReference>
<dbReference type="PATRIC" id="fig|1197174.4.peg.1055"/>
<dbReference type="Gene3D" id="3.30.70.270">
    <property type="match status" value="1"/>
</dbReference>
<dbReference type="SUPFAM" id="SSF55073">
    <property type="entry name" value="Nucleotide cyclase"/>
    <property type="match status" value="1"/>
</dbReference>
<dbReference type="InterPro" id="IPR011047">
    <property type="entry name" value="Quinoprotein_ADH-like_sf"/>
</dbReference>
<sequence>MRLLCMLLALCYLLPVQAATSSVFDYDIKHWTSANGLASNSVRTITQDQQGYLWFGTLYGLHRFDGQQFEIFTTETHPQLASNAITQLLTDKEGRIWVGTKAGLSVFHPQQWQFQRLPLYNEVTSLLELDNGEIWVAADQLFSVSQGQVKRVEHIKAVVSQLTYFQQQLWVAAAEYLYQRTPEGEWLQHALPTELMQTPLYDLSGTDEGLFLASESGLYRLTEQGVRAQALPDGSVAPVYQVLQDAHGATWISAYRKLFYRFGQEHWQTVTLEELGSSPWFSALYQDQQQHLWLSSFSDGVFRASLAQIRRLLPGHEPVVRSLGLTPQGQLLIAAQTELGILDKAGFYRQLLAEEALQAQTVHDMFWPDGQTLWLAMERGLYQLDEEQARLLPVFPQLQGQTVRAILPDQQGQIWIAALQGLYQVIDGELHFSELNQQLESRQITTLNRNERQLLLGTSRGLYRWQNNRLSRQGSGTALYNAYILAALLLPDDTMLVSTLDDGIFIMLPGQSWQHLHGGNGLVHGPAVSFYYHQHSGWIWVSTHKGIFRLQRASLEAARTEGYRLEEILSPFDRQMGSLSSRCCNGAGAAKVVYWQQQLWYPTLKGVVSVPELPAVSALPEPRPHLKSVNAQHFYPVAATQRSVVLEQYERNMQLNFTALEFDRPESLVFRYKLEGFDQDWQVSPLRREAVYTNLPPGNFEFLLQVKYRHQQWQDAAQTQLQLVIPRRFDETLLYRLLWLLLFISTLYGLFWLYRQNALLKQEQLARLVQQRTQELENSNQRLNVLNEQLQQLTHRDSLTGLRNSRFLSEQLPKDIEHFQRNIDSLQQQGKIIALLVLQADGLDQLLATHGKGLADSLLQHFSAVLSRETRGSDYVVRLDDGRFVVVFREILQQQVGPYSRRLLDLLSGSDLALGDGSPLTLSVSGAYAWYPLPLLGGSLLSWEFSLQLASLALRQLQQHGRVARVASLQFASQLDAFEFEETADLEQQVNRLQAEGLIWLKTE</sequence>
<evidence type="ECO:0000313" key="7">
    <source>
        <dbReference type="Proteomes" id="UP000012043"/>
    </source>
</evidence>
<dbReference type="Pfam" id="PF00990">
    <property type="entry name" value="GGDEF"/>
    <property type="match status" value="1"/>
</dbReference>
<gene>
    <name evidence="6" type="ORF">AEST_10830</name>
</gene>
<evidence type="ECO:0000313" key="6">
    <source>
        <dbReference type="EMBL" id="EJI86001.1"/>
    </source>
</evidence>
<evidence type="ECO:0000259" key="5">
    <source>
        <dbReference type="PROSITE" id="PS50887"/>
    </source>
</evidence>
<keyword evidence="1" id="KW-0597">Phosphoprotein</keyword>
<dbReference type="SUPFAM" id="SSF50998">
    <property type="entry name" value="Quinoprotein alcohol dehydrogenase-like"/>
    <property type="match status" value="1"/>
</dbReference>
<evidence type="ECO:0000256" key="1">
    <source>
        <dbReference type="ARBA" id="ARBA00022553"/>
    </source>
</evidence>
<keyword evidence="2" id="KW-0175">Coiled coil</keyword>
<evidence type="ECO:0000256" key="3">
    <source>
        <dbReference type="SAM" id="Phobius"/>
    </source>
</evidence>
<reference evidence="6 7" key="1">
    <citation type="journal article" date="2012" name="J. Bacteriol.">
        <title>Genome Sequence of Pectin-Degrading Alishewanella aestuarii Strain B11T, Isolated from Tidal Flat Sediment.</title>
        <authorList>
            <person name="Jung J."/>
            <person name="Choi S."/>
            <person name="Chun J."/>
            <person name="Park W."/>
        </authorList>
    </citation>
    <scope>NUCLEOTIDE SEQUENCE [LARGE SCALE GENOMIC DNA]</scope>
    <source>
        <strain evidence="6 7">B11</strain>
    </source>
</reference>
<keyword evidence="7" id="KW-1185">Reference proteome</keyword>
<name>J1QK97_9ALTE</name>
<feature type="chain" id="PRO_5003744897" description="GGDEF domain-containing protein" evidence="4">
    <location>
        <begin position="19"/>
        <end position="1004"/>
    </location>
</feature>
<feature type="signal peptide" evidence="4">
    <location>
        <begin position="1"/>
        <end position="18"/>
    </location>
</feature>
<keyword evidence="3" id="KW-0472">Membrane</keyword>
<dbReference type="InterPro" id="IPR043128">
    <property type="entry name" value="Rev_trsase/Diguanyl_cyclase"/>
</dbReference>
<dbReference type="PANTHER" id="PTHR43547">
    <property type="entry name" value="TWO-COMPONENT HISTIDINE KINASE"/>
    <property type="match status" value="1"/>
</dbReference>
<dbReference type="InterPro" id="IPR015943">
    <property type="entry name" value="WD40/YVTN_repeat-like_dom_sf"/>
</dbReference>
<dbReference type="InterPro" id="IPR013783">
    <property type="entry name" value="Ig-like_fold"/>
</dbReference>
<dbReference type="EMBL" id="ALAB01000010">
    <property type="protein sequence ID" value="EJI86001.1"/>
    <property type="molecule type" value="Genomic_DNA"/>
</dbReference>
<accession>J1QK97</accession>
<keyword evidence="3" id="KW-1133">Transmembrane helix</keyword>
<dbReference type="InterPro" id="IPR011110">
    <property type="entry name" value="Reg_prop"/>
</dbReference>
<dbReference type="PANTHER" id="PTHR43547:SF2">
    <property type="entry name" value="HYBRID SIGNAL TRANSDUCTION HISTIDINE KINASE C"/>
    <property type="match status" value="1"/>
</dbReference>
<dbReference type="InterPro" id="IPR011123">
    <property type="entry name" value="Y_Y_Y"/>
</dbReference>
<proteinExistence type="predicted"/>
<dbReference type="NCBIfam" id="TIGR00254">
    <property type="entry name" value="GGDEF"/>
    <property type="match status" value="1"/>
</dbReference>
<feature type="domain" description="GGDEF" evidence="5">
    <location>
        <begin position="831"/>
        <end position="970"/>
    </location>
</feature>
<comment type="caution">
    <text evidence="6">The sequence shown here is derived from an EMBL/GenBank/DDBJ whole genome shotgun (WGS) entry which is preliminary data.</text>
</comment>
<evidence type="ECO:0000256" key="4">
    <source>
        <dbReference type="SAM" id="SignalP"/>
    </source>
</evidence>
<dbReference type="Pfam" id="PF07494">
    <property type="entry name" value="Reg_prop"/>
    <property type="match status" value="2"/>
</dbReference>
<dbReference type="AlphaFoldDB" id="J1QK97"/>
<evidence type="ECO:0000256" key="2">
    <source>
        <dbReference type="SAM" id="Coils"/>
    </source>
</evidence>